<dbReference type="PIRSF" id="PIRSF003073">
    <property type="entry name" value="DNAC_TnpB_IstB"/>
    <property type="match status" value="1"/>
</dbReference>
<keyword evidence="3" id="KW-0067">ATP-binding</keyword>
<reference evidence="5 6" key="1">
    <citation type="submission" date="2023-10" db="EMBL/GenBank/DDBJ databases">
        <title>Development of a sustainable strategy for remediation of hydrocarbon-contaminated territories based on the waste exchange concept.</title>
        <authorList>
            <person name="Krivoruchko A."/>
        </authorList>
    </citation>
    <scope>NUCLEOTIDE SEQUENCE [LARGE SCALE GENOMIC DNA]</scope>
    <source>
        <strain evidence="5 6">IEGM 1327</strain>
    </source>
</reference>
<dbReference type="PANTHER" id="PTHR30050:SF4">
    <property type="entry name" value="ATP-BINDING PROTEIN RV3427C IN INSERTION SEQUENCE-RELATED"/>
    <property type="match status" value="1"/>
</dbReference>
<evidence type="ECO:0000256" key="2">
    <source>
        <dbReference type="ARBA" id="ARBA00022741"/>
    </source>
</evidence>
<dbReference type="Pfam" id="PF01695">
    <property type="entry name" value="IstB_IS21"/>
    <property type="match status" value="1"/>
</dbReference>
<accession>A0ABU4CXN5</accession>
<dbReference type="PANTHER" id="PTHR30050">
    <property type="entry name" value="CHROMOSOMAL REPLICATION INITIATOR PROTEIN DNAA"/>
    <property type="match status" value="1"/>
</dbReference>
<comment type="similarity">
    <text evidence="1">Belongs to the IS21/IS1162 putative ATP-binding protein family.</text>
</comment>
<dbReference type="InterPro" id="IPR028350">
    <property type="entry name" value="DNAC/IstB-like"/>
</dbReference>
<gene>
    <name evidence="5" type="primary">istB</name>
    <name evidence="5" type="ORF">R3P93_06605</name>
</gene>
<keyword evidence="6" id="KW-1185">Reference proteome</keyword>
<feature type="domain" description="AAA+ ATPase" evidence="4">
    <location>
        <begin position="116"/>
        <end position="248"/>
    </location>
</feature>
<dbReference type="InterPro" id="IPR047661">
    <property type="entry name" value="IstB"/>
</dbReference>
<name>A0ABU4CXN5_9NOCA</name>
<dbReference type="Gene3D" id="3.40.50.300">
    <property type="entry name" value="P-loop containing nucleotide triphosphate hydrolases"/>
    <property type="match status" value="1"/>
</dbReference>
<evidence type="ECO:0000259" key="4">
    <source>
        <dbReference type="SMART" id="SM00382"/>
    </source>
</evidence>
<dbReference type="Proteomes" id="UP001186104">
    <property type="component" value="Unassembled WGS sequence"/>
</dbReference>
<dbReference type="InterPro" id="IPR003593">
    <property type="entry name" value="AAA+_ATPase"/>
</dbReference>
<dbReference type="RefSeq" id="WP_317532659.1">
    <property type="nucleotide sequence ID" value="NZ_JAWLKF010000002.1"/>
</dbReference>
<dbReference type="CDD" id="cd00009">
    <property type="entry name" value="AAA"/>
    <property type="match status" value="1"/>
</dbReference>
<proteinExistence type="inferred from homology"/>
<evidence type="ECO:0000313" key="6">
    <source>
        <dbReference type="Proteomes" id="UP001186104"/>
    </source>
</evidence>
<dbReference type="InterPro" id="IPR002611">
    <property type="entry name" value="IstB_ATP-bd"/>
</dbReference>
<organism evidence="5 6">
    <name type="scientific">Rhodococcus cerastii</name>
    <dbReference type="NCBI Taxonomy" id="908616"/>
    <lineage>
        <taxon>Bacteria</taxon>
        <taxon>Bacillati</taxon>
        <taxon>Actinomycetota</taxon>
        <taxon>Actinomycetes</taxon>
        <taxon>Mycobacteriales</taxon>
        <taxon>Nocardiaceae</taxon>
        <taxon>Rhodococcus</taxon>
    </lineage>
</organism>
<dbReference type="SUPFAM" id="SSF52540">
    <property type="entry name" value="P-loop containing nucleoside triphosphate hydrolases"/>
    <property type="match status" value="1"/>
</dbReference>
<keyword evidence="2" id="KW-0547">Nucleotide-binding</keyword>
<evidence type="ECO:0000256" key="3">
    <source>
        <dbReference type="ARBA" id="ARBA00022840"/>
    </source>
</evidence>
<dbReference type="SMART" id="SM00382">
    <property type="entry name" value="AAA"/>
    <property type="match status" value="1"/>
</dbReference>
<dbReference type="NCBIfam" id="NF038214">
    <property type="entry name" value="IS21_help_AAA"/>
    <property type="match status" value="1"/>
</dbReference>
<comment type="caution">
    <text evidence="5">The sequence shown here is derived from an EMBL/GenBank/DDBJ whole genome shotgun (WGS) entry which is preliminary data.</text>
</comment>
<dbReference type="InterPro" id="IPR027417">
    <property type="entry name" value="P-loop_NTPase"/>
</dbReference>
<evidence type="ECO:0000256" key="1">
    <source>
        <dbReference type="ARBA" id="ARBA00008059"/>
    </source>
</evidence>
<sequence length="267" mass="29342">MTDTTTAHSPKAAAPQHVPELAADLDAGLRRLKLAAIRRTAPEVLITAKTQRWTPEEVLRTLIESELAARDASNIVHRLKAAAFPVTKTLESFDVAASSIQPKVFDYLSSLEWVRAQSNLAMIGPAGTGKSHTLIGLGVAAVHAGHKVRYFTAADLVETLYRGLADNTVGKIIESLLRVDLIIIDEMGFAPLDDTGTQLLFRLVAGAYERRSLAIGSHWPFEQWGRFLPEHTTAASILDRLLHHATIVVTDGESYRMKDAQHRKDRP</sequence>
<protein>
    <submittedName>
        <fullName evidence="5">IS21-like element helper ATPase IstB</fullName>
    </submittedName>
</protein>
<dbReference type="EMBL" id="JAWLKF010000002">
    <property type="protein sequence ID" value="MDV6302227.1"/>
    <property type="molecule type" value="Genomic_DNA"/>
</dbReference>
<evidence type="ECO:0000313" key="5">
    <source>
        <dbReference type="EMBL" id="MDV6302227.1"/>
    </source>
</evidence>